<organism evidence="1 2">
    <name type="scientific">Ilex paraguariensis</name>
    <name type="common">yerba mate</name>
    <dbReference type="NCBI Taxonomy" id="185542"/>
    <lineage>
        <taxon>Eukaryota</taxon>
        <taxon>Viridiplantae</taxon>
        <taxon>Streptophyta</taxon>
        <taxon>Embryophyta</taxon>
        <taxon>Tracheophyta</taxon>
        <taxon>Spermatophyta</taxon>
        <taxon>Magnoliopsida</taxon>
        <taxon>eudicotyledons</taxon>
        <taxon>Gunneridae</taxon>
        <taxon>Pentapetalae</taxon>
        <taxon>asterids</taxon>
        <taxon>campanulids</taxon>
        <taxon>Aquifoliales</taxon>
        <taxon>Aquifoliaceae</taxon>
        <taxon>Ilex</taxon>
    </lineage>
</organism>
<protein>
    <submittedName>
        <fullName evidence="1">Uncharacterized protein</fullName>
    </submittedName>
</protein>
<dbReference type="AlphaFoldDB" id="A0ABC8RHN9"/>
<gene>
    <name evidence="1" type="ORF">ILEXP_LOCUS11649</name>
</gene>
<evidence type="ECO:0000313" key="1">
    <source>
        <dbReference type="EMBL" id="CAK9143912.1"/>
    </source>
</evidence>
<name>A0ABC8RHN9_9AQUA</name>
<comment type="caution">
    <text evidence="1">The sequence shown here is derived from an EMBL/GenBank/DDBJ whole genome shotgun (WGS) entry which is preliminary data.</text>
</comment>
<dbReference type="Proteomes" id="UP001642360">
    <property type="component" value="Unassembled WGS sequence"/>
</dbReference>
<accession>A0ABC8RHN9</accession>
<evidence type="ECO:0000313" key="2">
    <source>
        <dbReference type="Proteomes" id="UP001642360"/>
    </source>
</evidence>
<dbReference type="EMBL" id="CAUOFW020001347">
    <property type="protein sequence ID" value="CAK9143912.1"/>
    <property type="molecule type" value="Genomic_DNA"/>
</dbReference>
<sequence length="95" mass="10566">MWLHPISNPRCILTTVPYSKAYGTLVVDLNAGNSRYSNLMLHFSAPSLLDDTYNLPLHFGKSPFKLNSAAAGKRDVEFVSNLDKVSKVNLPPFDK</sequence>
<reference evidence="1 2" key="1">
    <citation type="submission" date="2024-02" db="EMBL/GenBank/DDBJ databases">
        <authorList>
            <person name="Vignale AGUSTIN F."/>
            <person name="Sosa J E."/>
            <person name="Modenutti C."/>
        </authorList>
    </citation>
    <scope>NUCLEOTIDE SEQUENCE [LARGE SCALE GENOMIC DNA]</scope>
</reference>
<keyword evidence="2" id="KW-1185">Reference proteome</keyword>
<proteinExistence type="predicted"/>